<protein>
    <submittedName>
        <fullName evidence="2">Uncharacterized protein</fullName>
    </submittedName>
</protein>
<evidence type="ECO:0000313" key="2">
    <source>
        <dbReference type="EMBL" id="MCY1144883.1"/>
    </source>
</evidence>
<name>A0ABT4BH32_9ACTN</name>
<dbReference type="Proteomes" id="UP001151002">
    <property type="component" value="Unassembled WGS sequence"/>
</dbReference>
<keyword evidence="3" id="KW-1185">Reference proteome</keyword>
<evidence type="ECO:0000313" key="3">
    <source>
        <dbReference type="Proteomes" id="UP001151002"/>
    </source>
</evidence>
<organism evidence="2 3">
    <name type="scientific">Paractinoplanes pyxinae</name>
    <dbReference type="NCBI Taxonomy" id="2997416"/>
    <lineage>
        <taxon>Bacteria</taxon>
        <taxon>Bacillati</taxon>
        <taxon>Actinomycetota</taxon>
        <taxon>Actinomycetes</taxon>
        <taxon>Micromonosporales</taxon>
        <taxon>Micromonosporaceae</taxon>
        <taxon>Paractinoplanes</taxon>
    </lineage>
</organism>
<proteinExistence type="predicted"/>
<evidence type="ECO:0000256" key="1">
    <source>
        <dbReference type="SAM" id="MobiDB-lite"/>
    </source>
</evidence>
<accession>A0ABT4BH32</accession>
<sequence>MAFALLPELEDDDVDVDVEVDDEEDEVEDDSLDEEDVDVASLFLAVSLLPDFSALTLPERESFR</sequence>
<feature type="region of interest" description="Disordered" evidence="1">
    <location>
        <begin position="1"/>
        <end position="33"/>
    </location>
</feature>
<reference evidence="2" key="1">
    <citation type="submission" date="2022-11" db="EMBL/GenBank/DDBJ databases">
        <authorList>
            <person name="Somphong A."/>
            <person name="Phongsopitanun W."/>
        </authorList>
    </citation>
    <scope>NUCLEOTIDE SEQUENCE</scope>
    <source>
        <strain evidence="2">Pm04-4</strain>
    </source>
</reference>
<dbReference type="RefSeq" id="WP_267569553.1">
    <property type="nucleotide sequence ID" value="NZ_JAPNTZ010000022.1"/>
</dbReference>
<feature type="compositionally biased region" description="Acidic residues" evidence="1">
    <location>
        <begin position="8"/>
        <end position="33"/>
    </location>
</feature>
<gene>
    <name evidence="2" type="ORF">OWR29_43375</name>
</gene>
<dbReference type="EMBL" id="JAPNTZ010000022">
    <property type="protein sequence ID" value="MCY1144883.1"/>
    <property type="molecule type" value="Genomic_DNA"/>
</dbReference>
<comment type="caution">
    <text evidence="2">The sequence shown here is derived from an EMBL/GenBank/DDBJ whole genome shotgun (WGS) entry which is preliminary data.</text>
</comment>